<organism evidence="1 2">
    <name type="scientific">Colletotrichum musicola</name>
    <dbReference type="NCBI Taxonomy" id="2175873"/>
    <lineage>
        <taxon>Eukaryota</taxon>
        <taxon>Fungi</taxon>
        <taxon>Dikarya</taxon>
        <taxon>Ascomycota</taxon>
        <taxon>Pezizomycotina</taxon>
        <taxon>Sordariomycetes</taxon>
        <taxon>Hypocreomycetidae</taxon>
        <taxon>Glomerellales</taxon>
        <taxon>Glomerellaceae</taxon>
        <taxon>Colletotrichum</taxon>
        <taxon>Colletotrichum orchidearum species complex</taxon>
    </lineage>
</organism>
<sequence length="164" mass="18981">MPPALYSRRCGCSCSDRCWQQHQHQHQHQQQWATAHWIIVYHVVAARRKRRNINPIITTTTTTTTTPRKTTDRADRFGNRGPLCLAIALLQNLTPVRADEGRHRRLDVYDQHRRLAGVWPTLPVWCEWLPSLSTTTTMTTTTITYLHTNITTTTSSMRPQRALP</sequence>
<dbReference type="AlphaFoldDB" id="A0A8H6IRM3"/>
<reference evidence="1" key="1">
    <citation type="journal article" date="2020" name="Phytopathology">
        <title>Genome Sequence Resources of Colletotrichum truncatum, C. plurivorum, C. musicola, and C. sojae: Four Species Pathogenic to Soybean (Glycine max).</title>
        <authorList>
            <person name="Rogerio F."/>
            <person name="Boufleur T.R."/>
            <person name="Ciampi-Guillardi M."/>
            <person name="Sukno S.A."/>
            <person name="Thon M.R."/>
            <person name="Massola Junior N.S."/>
            <person name="Baroncelli R."/>
        </authorList>
    </citation>
    <scope>NUCLEOTIDE SEQUENCE</scope>
    <source>
        <strain evidence="1">LFN0074</strain>
    </source>
</reference>
<protein>
    <submittedName>
        <fullName evidence="1">Uncharacterized protein</fullName>
    </submittedName>
</protein>
<evidence type="ECO:0000313" key="1">
    <source>
        <dbReference type="EMBL" id="KAF6792662.1"/>
    </source>
</evidence>
<accession>A0A8H6IRM3</accession>
<keyword evidence="2" id="KW-1185">Reference proteome</keyword>
<comment type="caution">
    <text evidence="1">The sequence shown here is derived from an EMBL/GenBank/DDBJ whole genome shotgun (WGS) entry which is preliminary data.</text>
</comment>
<dbReference type="EMBL" id="WIGM01001631">
    <property type="protein sequence ID" value="KAF6792662.1"/>
    <property type="molecule type" value="Genomic_DNA"/>
</dbReference>
<evidence type="ECO:0000313" key="2">
    <source>
        <dbReference type="Proteomes" id="UP000639643"/>
    </source>
</evidence>
<gene>
    <name evidence="1" type="ORF">CMUS01_16141</name>
</gene>
<dbReference type="Proteomes" id="UP000639643">
    <property type="component" value="Unassembled WGS sequence"/>
</dbReference>
<proteinExistence type="predicted"/>
<name>A0A8H6IRM3_9PEZI</name>